<dbReference type="EMBL" id="UZAD01013562">
    <property type="protein sequence ID" value="VDN95408.1"/>
    <property type="molecule type" value="Genomic_DNA"/>
</dbReference>
<dbReference type="AlphaFoldDB" id="A0A0N4TZ30"/>
<evidence type="ECO:0000313" key="2">
    <source>
        <dbReference type="Proteomes" id="UP000278627"/>
    </source>
</evidence>
<protein>
    <submittedName>
        <fullName evidence="3">KAT8 regulatory NSL complex subunit 1</fullName>
    </submittedName>
</protein>
<accession>A0A0N4TZ30</accession>
<reference evidence="3" key="1">
    <citation type="submission" date="2017-02" db="UniProtKB">
        <authorList>
            <consortium name="WormBaseParasite"/>
        </authorList>
    </citation>
    <scope>IDENTIFICATION</scope>
</reference>
<dbReference type="WBParaSite" id="BPAG_0001429501-mRNA-1">
    <property type="protein sequence ID" value="BPAG_0001429501-mRNA-1"/>
    <property type="gene ID" value="BPAG_0001429501"/>
</dbReference>
<reference evidence="1 2" key="2">
    <citation type="submission" date="2018-11" db="EMBL/GenBank/DDBJ databases">
        <authorList>
            <consortium name="Pathogen Informatics"/>
        </authorList>
    </citation>
    <scope>NUCLEOTIDE SEQUENCE [LARGE SCALE GENOMIC DNA]</scope>
</reference>
<organism evidence="3">
    <name type="scientific">Brugia pahangi</name>
    <name type="common">Filarial nematode worm</name>
    <dbReference type="NCBI Taxonomy" id="6280"/>
    <lineage>
        <taxon>Eukaryota</taxon>
        <taxon>Metazoa</taxon>
        <taxon>Ecdysozoa</taxon>
        <taxon>Nematoda</taxon>
        <taxon>Chromadorea</taxon>
        <taxon>Rhabditida</taxon>
        <taxon>Spirurina</taxon>
        <taxon>Spiruromorpha</taxon>
        <taxon>Filarioidea</taxon>
        <taxon>Onchocercidae</taxon>
        <taxon>Brugia</taxon>
    </lineage>
</organism>
<gene>
    <name evidence="1" type="ORF">BPAG_LOCUS14223</name>
</gene>
<evidence type="ECO:0000313" key="1">
    <source>
        <dbReference type="EMBL" id="VDN95408.1"/>
    </source>
</evidence>
<sequence length="435" mass="48571">MESHPFTPPATTLTALSTSVLDVSFESTTVYYSVAPISYTIDVSSSIPYRDVITSENSALSQQISTFSTNACSNVSGNAEERYDDILSDICNESTAEMLQLHRICRDLQIDTAAQQLLLSPTNMKVNVAAQRLPLSSLQTQVVTQQLPSCSKLPVNVPSQSLPSSSTVQSNVTAQQLLLPSNQHEKIPPQQLPLSSNLHEKTETQSLSLPSTKSLQGTDEFQKNLSSIHKIRLLHDQATHYARLAQDAWEEARAIASSLNMPPPSLPDAVDLMTHNYLKYRKQWNSLKTVEERENITPNLSQAGNLENPVSLSRFQSISKWVKPTRSTSSVLDPNFNKLPTKISRIEEDFCRNANAKLMVNLAEEMIDQQLPTTSLQRTNPMEGLHLPHRQQIPAELINPNLSDIRRSYNLQRMQQRLNAALAVGKKVKRSMIIY</sequence>
<evidence type="ECO:0000313" key="3">
    <source>
        <dbReference type="WBParaSite" id="BPAG_0001429501-mRNA-1"/>
    </source>
</evidence>
<keyword evidence="2" id="KW-1185">Reference proteome</keyword>
<dbReference type="Proteomes" id="UP000278627">
    <property type="component" value="Unassembled WGS sequence"/>
</dbReference>
<name>A0A0N4TZ30_BRUPA</name>
<proteinExistence type="predicted"/>